<dbReference type="SUPFAM" id="SSF54913">
    <property type="entry name" value="GlnB-like"/>
    <property type="match status" value="1"/>
</dbReference>
<evidence type="ECO:0000313" key="8">
    <source>
        <dbReference type="EMBL" id="BDI32182.1"/>
    </source>
</evidence>
<sequence length="113" mass="12486">MVRIEAIIRPSRLDEVKSALDELGVRGISVIEIKGAGKQKGYTQHYRGSEYQVNLLPKVQLIVVVRDEEQERVVEAIEGAARTGEIGDGKIFITPVLESIRIRTGERGDTAIS</sequence>
<dbReference type="KEGG" id="ccot:CCAX7_42330"/>
<gene>
    <name evidence="8" type="primary">glnB_2</name>
    <name evidence="8" type="ORF">CCAX7_42330</name>
</gene>
<comment type="similarity">
    <text evidence="7">Belongs to the P(II) protein family.</text>
</comment>
<keyword evidence="9" id="KW-1185">Reference proteome</keyword>
<dbReference type="InterPro" id="IPR017918">
    <property type="entry name" value="N-reg_PII_CS"/>
</dbReference>
<dbReference type="InterPro" id="IPR011322">
    <property type="entry name" value="N-reg_PII-like_a/b"/>
</dbReference>
<keyword evidence="3" id="KW-0597">Phosphoprotein</keyword>
<dbReference type="AlphaFoldDB" id="A0A402CXU4"/>
<dbReference type="GO" id="GO:0005829">
    <property type="term" value="C:cytosol"/>
    <property type="evidence" value="ECO:0007669"/>
    <property type="project" value="TreeGrafter"/>
</dbReference>
<comment type="subunit">
    <text evidence="1">Homotrimer.</text>
</comment>
<dbReference type="GO" id="GO:0006808">
    <property type="term" value="P:regulation of nitrogen utilization"/>
    <property type="evidence" value="ECO:0007669"/>
    <property type="project" value="InterPro"/>
</dbReference>
<dbReference type="PROSITE" id="PS51343">
    <property type="entry name" value="PII_GLNB_DOM"/>
    <property type="match status" value="1"/>
</dbReference>
<evidence type="ECO:0000256" key="2">
    <source>
        <dbReference type="ARBA" id="ARBA00015681"/>
    </source>
</evidence>
<dbReference type="RefSeq" id="WP_119322125.1">
    <property type="nucleotide sequence ID" value="NZ_AP025739.1"/>
</dbReference>
<dbReference type="GO" id="GO:0005524">
    <property type="term" value="F:ATP binding"/>
    <property type="evidence" value="ECO:0007669"/>
    <property type="project" value="TreeGrafter"/>
</dbReference>
<dbReference type="EMBL" id="AP025739">
    <property type="protein sequence ID" value="BDI32182.1"/>
    <property type="molecule type" value="Genomic_DNA"/>
</dbReference>
<dbReference type="Pfam" id="PF00543">
    <property type="entry name" value="P-II"/>
    <property type="match status" value="1"/>
</dbReference>
<reference evidence="8 9" key="1">
    <citation type="journal article" date="2019" name="Int. J. Syst. Evol. Microbiol.">
        <title>Capsulimonas corticalis gen. nov., sp. nov., an aerobic capsulated bacterium, of a novel bacterial order, Capsulimonadales ord. nov., of the class Armatimonadia of the phylum Armatimonadetes.</title>
        <authorList>
            <person name="Li J."/>
            <person name="Kudo C."/>
            <person name="Tonouchi A."/>
        </authorList>
    </citation>
    <scope>NUCLEOTIDE SEQUENCE [LARGE SCALE GENOMIC DNA]</scope>
    <source>
        <strain evidence="8 9">AX-7</strain>
    </source>
</reference>
<dbReference type="InterPro" id="IPR002332">
    <property type="entry name" value="N-reg_PII_urydylation_site"/>
</dbReference>
<evidence type="ECO:0000256" key="3">
    <source>
        <dbReference type="ARBA" id="ARBA00022553"/>
    </source>
</evidence>
<dbReference type="GO" id="GO:0030234">
    <property type="term" value="F:enzyme regulator activity"/>
    <property type="evidence" value="ECO:0007669"/>
    <property type="project" value="InterPro"/>
</dbReference>
<evidence type="ECO:0000256" key="1">
    <source>
        <dbReference type="ARBA" id="ARBA00011233"/>
    </source>
</evidence>
<dbReference type="PROSITE" id="PS00496">
    <property type="entry name" value="PII_GLNB_UMP"/>
    <property type="match status" value="1"/>
</dbReference>
<keyword evidence="5" id="KW-0805">Transcription regulation</keyword>
<evidence type="ECO:0000256" key="5">
    <source>
        <dbReference type="ARBA" id="ARBA00023015"/>
    </source>
</evidence>
<dbReference type="PROSITE" id="PS00638">
    <property type="entry name" value="PII_GLNB_CTER"/>
    <property type="match status" value="1"/>
</dbReference>
<dbReference type="Proteomes" id="UP000287394">
    <property type="component" value="Chromosome"/>
</dbReference>
<dbReference type="FunCoup" id="A0A402CXU4">
    <property type="interactions" value="358"/>
</dbReference>
<dbReference type="PANTHER" id="PTHR30115:SF11">
    <property type="entry name" value="NITROGEN REGULATORY PROTEIN P-II HOMOLOG"/>
    <property type="match status" value="1"/>
</dbReference>
<name>A0A402CXU4_9BACT</name>
<evidence type="ECO:0000256" key="6">
    <source>
        <dbReference type="ARBA" id="ARBA00023163"/>
    </source>
</evidence>
<organism evidence="8 9">
    <name type="scientific">Capsulimonas corticalis</name>
    <dbReference type="NCBI Taxonomy" id="2219043"/>
    <lineage>
        <taxon>Bacteria</taxon>
        <taxon>Bacillati</taxon>
        <taxon>Armatimonadota</taxon>
        <taxon>Armatimonadia</taxon>
        <taxon>Capsulimonadales</taxon>
        <taxon>Capsulimonadaceae</taxon>
        <taxon>Capsulimonas</taxon>
    </lineage>
</organism>
<dbReference type="InterPro" id="IPR015867">
    <property type="entry name" value="N-reg_PII/ATP_PRibTrfase_C"/>
</dbReference>
<dbReference type="PANTHER" id="PTHR30115">
    <property type="entry name" value="NITROGEN REGULATORY PROTEIN P-II"/>
    <property type="match status" value="1"/>
</dbReference>
<keyword evidence="4" id="KW-0547">Nucleotide-binding</keyword>
<proteinExistence type="inferred from homology"/>
<accession>A0A402CXU4</accession>
<dbReference type="SMART" id="SM00938">
    <property type="entry name" value="P-II"/>
    <property type="match status" value="1"/>
</dbReference>
<dbReference type="PRINTS" id="PR00340">
    <property type="entry name" value="PIIGLNB"/>
</dbReference>
<protein>
    <recommendedName>
        <fullName evidence="2">Nitrogen regulatory protein P-II</fullName>
    </recommendedName>
</protein>
<evidence type="ECO:0000256" key="4">
    <source>
        <dbReference type="ARBA" id="ARBA00022741"/>
    </source>
</evidence>
<keyword evidence="6" id="KW-0804">Transcription</keyword>
<dbReference type="Gene3D" id="3.30.70.120">
    <property type="match status" value="1"/>
</dbReference>
<evidence type="ECO:0000313" key="9">
    <source>
        <dbReference type="Proteomes" id="UP000287394"/>
    </source>
</evidence>
<evidence type="ECO:0000256" key="7">
    <source>
        <dbReference type="RuleBase" id="RU003936"/>
    </source>
</evidence>
<dbReference type="InterPro" id="IPR002187">
    <property type="entry name" value="N-reg_PII"/>
</dbReference>
<dbReference type="OrthoDB" id="9802729at2"/>